<comment type="caution">
    <text evidence="3">The sequence shown here is derived from an EMBL/GenBank/DDBJ whole genome shotgun (WGS) entry which is preliminary data.</text>
</comment>
<dbReference type="SUPFAM" id="SSF56024">
    <property type="entry name" value="Phospholipase D/nuclease"/>
    <property type="match status" value="1"/>
</dbReference>
<gene>
    <name evidence="3" type="ORF">DWB85_00215</name>
</gene>
<dbReference type="Pfam" id="PF00271">
    <property type="entry name" value="Helicase_C"/>
    <property type="match status" value="1"/>
</dbReference>
<dbReference type="EMBL" id="QRAN01000001">
    <property type="protein sequence ID" value="RLQ23620.1"/>
    <property type="molecule type" value="Genomic_DNA"/>
</dbReference>
<dbReference type="InterPro" id="IPR001650">
    <property type="entry name" value="Helicase_C-like"/>
</dbReference>
<dbReference type="GO" id="GO:0005524">
    <property type="term" value="F:ATP binding"/>
    <property type="evidence" value="ECO:0007669"/>
    <property type="project" value="InterPro"/>
</dbReference>
<dbReference type="SMART" id="SM00487">
    <property type="entry name" value="DEXDc"/>
    <property type="match status" value="1"/>
</dbReference>
<dbReference type="GO" id="GO:0003677">
    <property type="term" value="F:DNA binding"/>
    <property type="evidence" value="ECO:0007669"/>
    <property type="project" value="InterPro"/>
</dbReference>
<evidence type="ECO:0000313" key="4">
    <source>
        <dbReference type="Proteomes" id="UP000265509"/>
    </source>
</evidence>
<dbReference type="InterPro" id="IPR027417">
    <property type="entry name" value="P-loop_NTPase"/>
</dbReference>
<organism evidence="3 4">
    <name type="scientific">Seongchinamella sediminis</name>
    <dbReference type="NCBI Taxonomy" id="2283635"/>
    <lineage>
        <taxon>Bacteria</taxon>
        <taxon>Pseudomonadati</taxon>
        <taxon>Pseudomonadota</taxon>
        <taxon>Gammaproteobacteria</taxon>
        <taxon>Cellvibrionales</taxon>
        <taxon>Halieaceae</taxon>
        <taxon>Seongchinamella</taxon>
    </lineage>
</organism>
<feature type="domain" description="Helicase ATP-binding" evidence="1">
    <location>
        <begin position="326"/>
        <end position="480"/>
    </location>
</feature>
<dbReference type="InterPro" id="IPR006935">
    <property type="entry name" value="Helicase/UvrB_N"/>
</dbReference>
<dbReference type="InterPro" id="IPR021835">
    <property type="entry name" value="DUF3427"/>
</dbReference>
<name>A0A3L7E451_9GAMM</name>
<dbReference type="OrthoDB" id="9804086at2"/>
<dbReference type="PROSITE" id="PS51194">
    <property type="entry name" value="HELICASE_CTER"/>
    <property type="match status" value="1"/>
</dbReference>
<dbReference type="AlphaFoldDB" id="A0A3L7E451"/>
<dbReference type="CDD" id="cd18032">
    <property type="entry name" value="DEXHc_RE_I_III_res"/>
    <property type="match status" value="1"/>
</dbReference>
<dbReference type="PANTHER" id="PTHR47962:SF7">
    <property type="entry name" value="MITOCHONDRIAL ATP-DEPENDENT HELICASE IRC3-RELATED"/>
    <property type="match status" value="1"/>
</dbReference>
<feature type="domain" description="Helicase C-terminal" evidence="2">
    <location>
        <begin position="537"/>
        <end position="685"/>
    </location>
</feature>
<dbReference type="SMART" id="SM00490">
    <property type="entry name" value="HELICc"/>
    <property type="match status" value="1"/>
</dbReference>
<dbReference type="PROSITE" id="PS51192">
    <property type="entry name" value="HELICASE_ATP_BIND_1"/>
    <property type="match status" value="1"/>
</dbReference>
<dbReference type="Gene3D" id="3.30.870.10">
    <property type="entry name" value="Endonuclease Chain A"/>
    <property type="match status" value="1"/>
</dbReference>
<dbReference type="Proteomes" id="UP000265509">
    <property type="component" value="Unassembled WGS sequence"/>
</dbReference>
<reference evidence="3 4" key="1">
    <citation type="submission" date="2018-07" db="EMBL/GenBank/DDBJ databases">
        <title>Halioglobus sp. genome submission.</title>
        <authorList>
            <person name="Ye M.-Q."/>
            <person name="Du Z.-J."/>
        </authorList>
    </citation>
    <scope>NUCLEOTIDE SEQUENCE [LARGE SCALE GENOMIC DNA]</scope>
    <source>
        <strain evidence="3 4">U0301</strain>
    </source>
</reference>
<dbReference type="RefSeq" id="WP_117951950.1">
    <property type="nucleotide sequence ID" value="NZ_QRAN01000001.1"/>
</dbReference>
<dbReference type="Gene3D" id="3.40.50.300">
    <property type="entry name" value="P-loop containing nucleotide triphosphate hydrolases"/>
    <property type="match status" value="2"/>
</dbReference>
<dbReference type="Pfam" id="PF11907">
    <property type="entry name" value="DUF3427"/>
    <property type="match status" value="1"/>
</dbReference>
<keyword evidence="4" id="KW-1185">Reference proteome</keyword>
<dbReference type="Pfam" id="PF04851">
    <property type="entry name" value="ResIII"/>
    <property type="match status" value="1"/>
</dbReference>
<dbReference type="PANTHER" id="PTHR47962">
    <property type="entry name" value="ATP-DEPENDENT HELICASE LHR-RELATED-RELATED"/>
    <property type="match status" value="1"/>
</dbReference>
<accession>A0A3L7E451</accession>
<sequence>MSKKGLFEAIITESLNRELESLDSDSLSIVRKSLHAAEVGDRLALHLGRVVMSALSSVNDKDRVDVGVQLARDLIDKIDRTIAKAEASEDQVLSSKEVLTAVWPLNPDGSVPQIAEPLTPLLDTTLLTNARGEPRVGAQIQTEIQSADRIDVVMAFIRASGIRSFMESLRRHVERSPSRPNLRFLTTTYTGSTELKALEMLKDIGAEIKVSYDTSSARLHAKAWHFHRESGASTAYIGSSNLTYSAQESGIEWNVRVSGLRNPDVLRKMTSMFDAYWSGGDFRDFDVGEFKTETKSDRSSGPSIILSPVELRLEPFQERLLEQITVARRQGHHRNLLVSATGTGKTVMAAVDYSRLKDQLARSRLLFVAHREEILDQSLATFRYALREASFGEKWVGKNRPVVFEHVFASIQSLNAADLDNLDPQHFDVVVVDEFHHAAAPSYSRLLSHVKPRELLGLTATPERTDGLSVLDWFDNRIAAELRLWDAIDQHRLVPFNYYGIHDGLDLKDIPWRRGKGYDISELSNLYTADDAWVRRVIKELINRTDNVRSIKALGFCVSIQHAQFMAKRFDAAGISSCAVWGDTPDVDRKKALTQLADGSIQVLFSVDLFNEGVDIPSVDTLLLLRPTESATLFLQQLGRGLRKSKDKSVCMVLDFVGMHRKEFRFDLRLAGLLGGTRKHLKDQVEQSFPFLPAGCHMELDRVARDVVLESLKSALPSRWGEKVSELKVLIAGGVAPTLQNFLEESGLELADVYTSNKSWSDYLDAVNGDVSAAGAHELVLRRSIGRLLHIDDEERLDFYIDILDNQVAPVLSRFTVRERRMLRMLVAGTCDKVLGREDSLEEGVSLLWGHPQVVSEVRELFSLLRQQIDHVHQPLASHECSPLQVHGRYTRIEILAAFGVGEHAKTRPWREGVLWIEDEQVDVLAFTLDKSAGNFSPTTMYRDYAISSDLIHWESQSSTRAASPTGSRYCNHVRQGTKIMLFARENTEERAFWFLGPANYVSHEGERPMGITWKLDEPLPGDLYALFAAAVA</sequence>
<evidence type="ECO:0000313" key="3">
    <source>
        <dbReference type="EMBL" id="RLQ23620.1"/>
    </source>
</evidence>
<proteinExistence type="predicted"/>
<protein>
    <submittedName>
        <fullName evidence="3">DUF3427 domain-containing protein</fullName>
    </submittedName>
</protein>
<evidence type="ECO:0000259" key="2">
    <source>
        <dbReference type="PROSITE" id="PS51194"/>
    </source>
</evidence>
<dbReference type="GO" id="GO:0016887">
    <property type="term" value="F:ATP hydrolysis activity"/>
    <property type="evidence" value="ECO:0007669"/>
    <property type="project" value="TreeGrafter"/>
</dbReference>
<dbReference type="InterPro" id="IPR014001">
    <property type="entry name" value="Helicase_ATP-bd"/>
</dbReference>
<dbReference type="CDD" id="cd18799">
    <property type="entry name" value="SF2_C_EcoAI-like"/>
    <property type="match status" value="1"/>
</dbReference>
<dbReference type="SUPFAM" id="SSF52540">
    <property type="entry name" value="P-loop containing nucleoside triphosphate hydrolases"/>
    <property type="match status" value="1"/>
</dbReference>
<dbReference type="InterPro" id="IPR052511">
    <property type="entry name" value="ATP-dep_Helicase"/>
</dbReference>
<evidence type="ECO:0000259" key="1">
    <source>
        <dbReference type="PROSITE" id="PS51192"/>
    </source>
</evidence>